<evidence type="ECO:0000256" key="2">
    <source>
        <dbReference type="ARBA" id="ARBA00022692"/>
    </source>
</evidence>
<evidence type="ECO:0000256" key="4">
    <source>
        <dbReference type="ARBA" id="ARBA00023136"/>
    </source>
</evidence>
<dbReference type="RefSeq" id="WP_012566953.1">
    <property type="nucleotide sequence ID" value="NC_011420.2"/>
</dbReference>
<keyword evidence="8" id="KW-1185">Reference proteome</keyword>
<keyword evidence="2 5" id="KW-0812">Transmembrane</keyword>
<reference evidence="7 8" key="1">
    <citation type="journal article" date="2010" name="BMC Genomics">
        <title>Metabolic flexibility revealed in the genome of the cyst-forming alpha-1 proteobacterium Rhodospirillum centenum.</title>
        <authorList>
            <person name="Lu Y.K."/>
            <person name="Marden J."/>
            <person name="Han M."/>
            <person name="Swingley W.D."/>
            <person name="Mastrian S.D."/>
            <person name="Chowdhury S.R."/>
            <person name="Hao J."/>
            <person name="Helmy T."/>
            <person name="Kim S."/>
            <person name="Kurdoglu A.A."/>
            <person name="Matthies H.J."/>
            <person name="Rollo D."/>
            <person name="Stothard P."/>
            <person name="Blankenship R.E."/>
            <person name="Bauer C.E."/>
            <person name="Touchman J.W."/>
        </authorList>
    </citation>
    <scope>NUCLEOTIDE SEQUENCE [LARGE SCALE GENOMIC DNA]</scope>
    <source>
        <strain evidence="8">ATCC 51521 / SW</strain>
    </source>
</reference>
<sequence length="149" mass="16174">MEGVRIVFWHWWVAAVLLGLLEMFVPGAALIWLGLAAGVVGLTLLVLPDLSWQVQFGAFAVIAIAAVAASRFVPTRRLEETDQPTLNRRAEQYLGRTLRLETAIVNGRGRAYVGDSLWTVAGVEDLPQDTAVRVVGVDGALLRVERAPG</sequence>
<evidence type="ECO:0000259" key="6">
    <source>
        <dbReference type="Pfam" id="PF01957"/>
    </source>
</evidence>
<evidence type="ECO:0000313" key="8">
    <source>
        <dbReference type="Proteomes" id="UP000001591"/>
    </source>
</evidence>
<comment type="subcellular location">
    <subcellularLocation>
        <location evidence="1">Membrane</location>
        <topology evidence="1">Multi-pass membrane protein</topology>
    </subcellularLocation>
</comment>
<evidence type="ECO:0000256" key="3">
    <source>
        <dbReference type="ARBA" id="ARBA00022989"/>
    </source>
</evidence>
<keyword evidence="4 5" id="KW-0472">Membrane</keyword>
<dbReference type="AlphaFoldDB" id="B6ITF0"/>
<proteinExistence type="predicted"/>
<gene>
    <name evidence="7" type="primary">nfeD</name>
    <name evidence="7" type="ordered locus">RC1_1771</name>
</gene>
<dbReference type="OrthoDB" id="9810336at2"/>
<dbReference type="GO" id="GO:0005886">
    <property type="term" value="C:plasma membrane"/>
    <property type="evidence" value="ECO:0007669"/>
    <property type="project" value="TreeGrafter"/>
</dbReference>
<dbReference type="InterPro" id="IPR002810">
    <property type="entry name" value="NfeD-like_C"/>
</dbReference>
<organism evidence="7 8">
    <name type="scientific">Rhodospirillum centenum (strain ATCC 51521 / SW)</name>
    <dbReference type="NCBI Taxonomy" id="414684"/>
    <lineage>
        <taxon>Bacteria</taxon>
        <taxon>Pseudomonadati</taxon>
        <taxon>Pseudomonadota</taxon>
        <taxon>Alphaproteobacteria</taxon>
        <taxon>Rhodospirillales</taxon>
        <taxon>Rhodospirillaceae</taxon>
        <taxon>Rhodospirillum</taxon>
    </lineage>
</organism>
<dbReference type="InterPro" id="IPR052165">
    <property type="entry name" value="Membrane_assoc_protease"/>
</dbReference>
<evidence type="ECO:0000256" key="5">
    <source>
        <dbReference type="SAM" id="Phobius"/>
    </source>
</evidence>
<dbReference type="eggNOG" id="COG1585">
    <property type="taxonomic scope" value="Bacteria"/>
</dbReference>
<dbReference type="InterPro" id="IPR012340">
    <property type="entry name" value="NA-bd_OB-fold"/>
</dbReference>
<feature type="transmembrane region" description="Helical" evidence="5">
    <location>
        <begin position="6"/>
        <end position="25"/>
    </location>
</feature>
<dbReference type="PANTHER" id="PTHR33507:SF3">
    <property type="entry name" value="INNER MEMBRANE PROTEIN YBBJ"/>
    <property type="match status" value="1"/>
</dbReference>
<feature type="transmembrane region" description="Helical" evidence="5">
    <location>
        <begin position="54"/>
        <end position="73"/>
    </location>
</feature>
<evidence type="ECO:0000313" key="7">
    <source>
        <dbReference type="EMBL" id="ACI99168.1"/>
    </source>
</evidence>
<dbReference type="HOGENOM" id="CLU_116732_4_3_5"/>
<feature type="domain" description="NfeD-like C-terminal" evidence="6">
    <location>
        <begin position="90"/>
        <end position="146"/>
    </location>
</feature>
<dbReference type="KEGG" id="rce:RC1_1771"/>
<dbReference type="EMBL" id="CP000613">
    <property type="protein sequence ID" value="ACI99168.1"/>
    <property type="molecule type" value="Genomic_DNA"/>
</dbReference>
<dbReference type="Pfam" id="PF01957">
    <property type="entry name" value="NfeD"/>
    <property type="match status" value="1"/>
</dbReference>
<dbReference type="PANTHER" id="PTHR33507">
    <property type="entry name" value="INNER MEMBRANE PROTEIN YBBJ"/>
    <property type="match status" value="1"/>
</dbReference>
<dbReference type="STRING" id="414684.RC1_1771"/>
<keyword evidence="3 5" id="KW-1133">Transmembrane helix</keyword>
<name>B6ITF0_RHOCS</name>
<protein>
    <submittedName>
        <fullName evidence="7">Nodulation efficiency protein D, putative</fullName>
    </submittedName>
</protein>
<evidence type="ECO:0000256" key="1">
    <source>
        <dbReference type="ARBA" id="ARBA00004141"/>
    </source>
</evidence>
<dbReference type="Gene3D" id="2.40.50.140">
    <property type="entry name" value="Nucleic acid-binding proteins"/>
    <property type="match status" value="1"/>
</dbReference>
<accession>B6ITF0</accession>
<dbReference type="Proteomes" id="UP000001591">
    <property type="component" value="Chromosome"/>
</dbReference>